<reference evidence="1" key="1">
    <citation type="submission" date="2023-04" db="EMBL/GenBank/DDBJ databases">
        <title>Phytophthora fragariaefolia NBRC 109709.</title>
        <authorList>
            <person name="Ichikawa N."/>
            <person name="Sato H."/>
            <person name="Tonouchi N."/>
        </authorList>
    </citation>
    <scope>NUCLEOTIDE SEQUENCE</scope>
    <source>
        <strain evidence="1">NBRC 109709</strain>
    </source>
</reference>
<name>A0A9W7CY95_9STRA</name>
<dbReference type="PANTHER" id="PTHR12127:SF7">
    <property type="entry name" value="SD02261P"/>
    <property type="match status" value="1"/>
</dbReference>
<evidence type="ECO:0000313" key="1">
    <source>
        <dbReference type="EMBL" id="GMF48633.1"/>
    </source>
</evidence>
<organism evidence="1 2">
    <name type="scientific">Phytophthora fragariaefolia</name>
    <dbReference type="NCBI Taxonomy" id="1490495"/>
    <lineage>
        <taxon>Eukaryota</taxon>
        <taxon>Sar</taxon>
        <taxon>Stramenopiles</taxon>
        <taxon>Oomycota</taxon>
        <taxon>Peronosporomycetes</taxon>
        <taxon>Peronosporales</taxon>
        <taxon>Peronosporaceae</taxon>
        <taxon>Phytophthora</taxon>
    </lineage>
</organism>
<dbReference type="InterPro" id="IPR039031">
    <property type="entry name" value="Mucolipin"/>
</dbReference>
<dbReference type="GO" id="GO:0072345">
    <property type="term" value="F:NAADP-sensitive calcium-release channel activity"/>
    <property type="evidence" value="ECO:0007669"/>
    <property type="project" value="TreeGrafter"/>
</dbReference>
<dbReference type="GO" id="GO:0016020">
    <property type="term" value="C:membrane"/>
    <property type="evidence" value="ECO:0007669"/>
    <property type="project" value="TreeGrafter"/>
</dbReference>
<evidence type="ECO:0000313" key="2">
    <source>
        <dbReference type="Proteomes" id="UP001165121"/>
    </source>
</evidence>
<sequence>MDPSAAELDEELRHRLLPPNEEHDAHGPRRQASSMGAVERLVLSPWEKWAVHGRFPYKLVLHVALVLLTFAQMQLYDAQNAAYMRASHRNWCVPYLALAHAPNPI</sequence>
<dbReference type="PANTHER" id="PTHR12127">
    <property type="entry name" value="MUCOLIPIN"/>
    <property type="match status" value="1"/>
</dbReference>
<proteinExistence type="predicted"/>
<gene>
    <name evidence="1" type="ORF">Pfra01_001887600</name>
</gene>
<accession>A0A9W7CY95</accession>
<comment type="caution">
    <text evidence="1">The sequence shown here is derived from an EMBL/GenBank/DDBJ whole genome shotgun (WGS) entry which is preliminary data.</text>
</comment>
<protein>
    <submittedName>
        <fullName evidence="1">Unnamed protein product</fullName>
    </submittedName>
</protein>
<dbReference type="Proteomes" id="UP001165121">
    <property type="component" value="Unassembled WGS sequence"/>
</dbReference>
<keyword evidence="2" id="KW-1185">Reference proteome</keyword>
<dbReference type="EMBL" id="BSXT01002387">
    <property type="protein sequence ID" value="GMF48633.1"/>
    <property type="molecule type" value="Genomic_DNA"/>
</dbReference>
<dbReference type="OrthoDB" id="263481at2759"/>
<dbReference type="AlphaFoldDB" id="A0A9W7CY95"/>